<dbReference type="Proteomes" id="UP000031518">
    <property type="component" value="Unassembled WGS sequence"/>
</dbReference>
<dbReference type="STRING" id="454194.PYK22_00634"/>
<feature type="domain" description="Metallo-beta-lactamase" evidence="1">
    <location>
        <begin position="55"/>
        <end position="286"/>
    </location>
</feature>
<dbReference type="Gene3D" id="3.60.15.10">
    <property type="entry name" value="Ribonuclease Z/Hydroxyacylglutathione hydrolase-like"/>
    <property type="match status" value="1"/>
</dbReference>
<dbReference type="GO" id="GO:0016787">
    <property type="term" value="F:hydrolase activity"/>
    <property type="evidence" value="ECO:0007669"/>
    <property type="project" value="UniProtKB-KW"/>
</dbReference>
<evidence type="ECO:0000313" key="2">
    <source>
        <dbReference type="EMBL" id="CDM64639.1"/>
    </source>
</evidence>
<evidence type="ECO:0000313" key="3">
    <source>
        <dbReference type="Proteomes" id="UP000031518"/>
    </source>
</evidence>
<dbReference type="OrthoDB" id="9761531at2"/>
<dbReference type="InterPro" id="IPR035681">
    <property type="entry name" value="ComA-like_MBL"/>
</dbReference>
<protein>
    <submittedName>
        <fullName evidence="2">Predicted hydrolase (Metallo-beta-lactamase superfamily)</fullName>
    </submittedName>
</protein>
<dbReference type="PANTHER" id="PTHR30619">
    <property type="entry name" value="DNA INTERNALIZATION/COMPETENCE PROTEIN COMEC/REC2"/>
    <property type="match status" value="1"/>
</dbReference>
<proteinExistence type="predicted"/>
<name>A0A0B6WWJ5_9BACT</name>
<dbReference type="InterPro" id="IPR052159">
    <property type="entry name" value="Competence_DNA_uptake"/>
</dbReference>
<dbReference type="RefSeq" id="WP_041974201.1">
    <property type="nucleotide sequence ID" value="NZ_CBXV010000002.1"/>
</dbReference>
<dbReference type="CDD" id="cd07731">
    <property type="entry name" value="ComA-like_MBL-fold"/>
    <property type="match status" value="1"/>
</dbReference>
<keyword evidence="3" id="KW-1185">Reference proteome</keyword>
<evidence type="ECO:0000259" key="1">
    <source>
        <dbReference type="SMART" id="SM00849"/>
    </source>
</evidence>
<dbReference type="AlphaFoldDB" id="A0A0B6WWJ5"/>
<organism evidence="2 3">
    <name type="scientific">Pyrinomonas methylaliphatogenes</name>
    <dbReference type="NCBI Taxonomy" id="454194"/>
    <lineage>
        <taxon>Bacteria</taxon>
        <taxon>Pseudomonadati</taxon>
        <taxon>Acidobacteriota</taxon>
        <taxon>Blastocatellia</taxon>
        <taxon>Blastocatellales</taxon>
        <taxon>Pyrinomonadaceae</taxon>
        <taxon>Pyrinomonas</taxon>
    </lineage>
</organism>
<dbReference type="Pfam" id="PF00753">
    <property type="entry name" value="Lactamase_B"/>
    <property type="match status" value="1"/>
</dbReference>
<gene>
    <name evidence="2" type="ORF">PYK22_00634</name>
</gene>
<reference evidence="2 3" key="2">
    <citation type="submission" date="2015-01" db="EMBL/GenBank/DDBJ databases">
        <title>Complete genome sequence of Pyrinomonas methylaliphatogenes type strain K22T.</title>
        <authorList>
            <person name="Lee K.C.Y."/>
            <person name="Power J.F."/>
            <person name="Dunfield P.F."/>
            <person name="Morgan X.C."/>
            <person name="Huttenhower C."/>
            <person name="Stott M.B."/>
        </authorList>
    </citation>
    <scope>NUCLEOTIDE SEQUENCE [LARGE SCALE GENOMIC DNA]</scope>
    <source>
        <strain evidence="2 3">K22</strain>
    </source>
</reference>
<dbReference type="SUPFAM" id="SSF56281">
    <property type="entry name" value="Metallo-hydrolase/oxidoreductase"/>
    <property type="match status" value="1"/>
</dbReference>
<dbReference type="InterPro" id="IPR036866">
    <property type="entry name" value="RibonucZ/Hydroxyglut_hydro"/>
</dbReference>
<accession>A0A0B6WWJ5</accession>
<reference evidence="2 3" key="1">
    <citation type="submission" date="2013-12" db="EMBL/GenBank/DDBJ databases">
        <authorList>
            <person name="Stott M."/>
        </authorList>
    </citation>
    <scope>NUCLEOTIDE SEQUENCE [LARGE SCALE GENOMIC DNA]</scope>
    <source>
        <strain evidence="2 3">K22</strain>
    </source>
</reference>
<dbReference type="SMART" id="SM00849">
    <property type="entry name" value="Lactamase_B"/>
    <property type="match status" value="1"/>
</dbReference>
<dbReference type="EMBL" id="CBXV010000002">
    <property type="protein sequence ID" value="CDM64639.1"/>
    <property type="molecule type" value="Genomic_DNA"/>
</dbReference>
<dbReference type="PANTHER" id="PTHR30619:SF1">
    <property type="entry name" value="RECOMBINATION PROTEIN 2"/>
    <property type="match status" value="1"/>
</dbReference>
<keyword evidence="2" id="KW-0378">Hydrolase</keyword>
<dbReference type="InterPro" id="IPR001279">
    <property type="entry name" value="Metallo-B-lactamas"/>
</dbReference>
<sequence>MARDRRGCGCLLLFLLIVLGGSALIFYYLIWPKWREKPPPPSGGELQVHVLDVGQGDSILIISPEGKVALIDAGDTGNGDHIAQTMRRLGARAIDLFIASHAHADHIGAADEVFAQFPVKNVLDAGLAPPSRSASGDNESRGRVRTARTRGEVVLPTTKAYRDFLAAAEKSGAEYIKAEPGQRFDLGGGAIITVLAPTEPLFTEDQLRAGGSVVNANSIVARLDYGDFSMLLMGDAEEQTEERLIERGANLRARVLKIGHHGSRYATSERFLRVVRPEIAVISCGYDNRYGHPSQEVLDRLRAANVRVYRTDLQGEITITTRGGKDLAVRTERQATEDVWIGRRPARDDSDRAGFVAYGEFGEPRRKRRQHAAGEGR</sequence>